<dbReference type="Proteomes" id="UP001470230">
    <property type="component" value="Unassembled WGS sequence"/>
</dbReference>
<accession>A0ABR2JES6</accession>
<keyword evidence="4" id="KW-1185">Reference proteome</keyword>
<organism evidence="3 4">
    <name type="scientific">Tritrichomonas musculus</name>
    <dbReference type="NCBI Taxonomy" id="1915356"/>
    <lineage>
        <taxon>Eukaryota</taxon>
        <taxon>Metamonada</taxon>
        <taxon>Parabasalia</taxon>
        <taxon>Tritrichomonadida</taxon>
        <taxon>Tritrichomonadidae</taxon>
        <taxon>Tritrichomonas</taxon>
    </lineage>
</organism>
<feature type="coiled-coil region" evidence="1">
    <location>
        <begin position="270"/>
        <end position="369"/>
    </location>
</feature>
<feature type="compositionally biased region" description="Polar residues" evidence="2">
    <location>
        <begin position="16"/>
        <end position="33"/>
    </location>
</feature>
<keyword evidence="1" id="KW-0175">Coiled coil</keyword>
<dbReference type="EMBL" id="JAPFFF010000012">
    <property type="protein sequence ID" value="KAK8876285.1"/>
    <property type="molecule type" value="Genomic_DNA"/>
</dbReference>
<evidence type="ECO:0000313" key="3">
    <source>
        <dbReference type="EMBL" id="KAK8876285.1"/>
    </source>
</evidence>
<protein>
    <submittedName>
        <fullName evidence="3">Uncharacterized protein</fullName>
    </submittedName>
</protein>
<feature type="region of interest" description="Disordered" evidence="2">
    <location>
        <begin position="1"/>
        <end position="33"/>
    </location>
</feature>
<evidence type="ECO:0000256" key="2">
    <source>
        <dbReference type="SAM" id="MobiDB-lite"/>
    </source>
</evidence>
<proteinExistence type="predicted"/>
<feature type="coiled-coil region" evidence="1">
    <location>
        <begin position="207"/>
        <end position="234"/>
    </location>
</feature>
<evidence type="ECO:0000256" key="1">
    <source>
        <dbReference type="SAM" id="Coils"/>
    </source>
</evidence>
<comment type="caution">
    <text evidence="3">The sequence shown here is derived from an EMBL/GenBank/DDBJ whole genome shotgun (WGS) entry which is preliminary data.</text>
</comment>
<gene>
    <name evidence="3" type="ORF">M9Y10_006480</name>
</gene>
<reference evidence="3 4" key="1">
    <citation type="submission" date="2024-04" db="EMBL/GenBank/DDBJ databases">
        <title>Tritrichomonas musculus Genome.</title>
        <authorList>
            <person name="Alves-Ferreira E."/>
            <person name="Grigg M."/>
            <person name="Lorenzi H."/>
            <person name="Galac M."/>
        </authorList>
    </citation>
    <scope>NUCLEOTIDE SEQUENCE [LARGE SCALE GENOMIC DNA]</scope>
    <source>
        <strain evidence="3 4">EAF2021</strain>
    </source>
</reference>
<name>A0ABR2JES6_9EUKA</name>
<sequence>MTQKNTFRTPKLAIGSKNSGFNTPSKESLNSSKGDYDYYRRQLMEKKTQVTALEKRLPKLDEFKSRLTQLIQDFQQAGQINFIEDDTESHEKLSHPFDTTQEGVQIIRNGIMQLISYHERLAARFEIELSKNLFTFQQTLDEKKKMLAKEEELLEIAQNEASHNKNIIQMAINEKDVLKQTILMLRSTLERHMNSDSAQRGMVHSRYERVQMELNKVQKLVQDEEEMSSELQSRKKERLTTEEKHAIMHQEILLTVEKLRADYKKESYANNLTRAALDRAKDELLQLSRAVESYHDNLKTQELLDAEVENRRLRAVLNNEKIEHEEKLARHTSKTKELSDVVESLTKRIDQLNIQISSTEQRLQTQMMRIPDFKQLGQVLDRSIEQSRKYKEFVMKRKYLLDEIRDKNRLLEQQEIQESKNRMAQLKIQMPLSSQQSEQDALLPKLYEENAEWQKQMKEFLSSTGLEYLNPKKD</sequence>
<evidence type="ECO:0000313" key="4">
    <source>
        <dbReference type="Proteomes" id="UP001470230"/>
    </source>
</evidence>